<feature type="compositionally biased region" description="Basic residues" evidence="1">
    <location>
        <begin position="349"/>
        <end position="364"/>
    </location>
</feature>
<organism evidence="2 3">
    <name type="scientific">Saprolegnia diclina (strain VS20)</name>
    <dbReference type="NCBI Taxonomy" id="1156394"/>
    <lineage>
        <taxon>Eukaryota</taxon>
        <taxon>Sar</taxon>
        <taxon>Stramenopiles</taxon>
        <taxon>Oomycota</taxon>
        <taxon>Saprolegniomycetes</taxon>
        <taxon>Saprolegniales</taxon>
        <taxon>Saprolegniaceae</taxon>
        <taxon>Saprolegnia</taxon>
    </lineage>
</organism>
<sequence length="506" mass="56696">MQKLKVSASEADSVLQSVMPIDLVNRGSALFYTNHLDEDDNDNLLDLHLLLVGLLDALQPGTRLICRDGFFGPTWDESRQSAPTRKALFQTLLADVLPPLLHQVLDERAFKIDHQDDFMPFHKLVKEYETTQVVTLPFVFAAQCLLESILAVQGPPSDAVTVASVGAYATDAMRRVLQHLQTFKESPGELFSPPHTKRNLNVTVAWLGNTLRIATTYPGFTENEVARAWLNPWMAGQHVLMTTMTLGLDTGIFLLDDIGQGRLVLHLYNALRIRDHVAPVPVLDMLADLFEQGKSVWAGSRPNAPGGFLKAHLLAWGYEAKDAPVVAASSRNQAGEVDAKTAHRDSKDRRSKFQKAHAKMQRKGRTLNVTEPEHLSRAYRLATYMEAPVMRNEKLPSMRDLQRTMDAEWDRYLHLDFGAIGLLFREIWTHLVRTLGFSGVGPQCPQFDPDWRETQENNQIHNENLCLQTLLFYCDEDPASPKLAVAAEVLASYATRLETDVLVAPA</sequence>
<dbReference type="eggNOG" id="ENOG502SA38">
    <property type="taxonomic scope" value="Eukaryota"/>
</dbReference>
<dbReference type="RefSeq" id="XP_008603989.1">
    <property type="nucleotide sequence ID" value="XM_008605767.1"/>
</dbReference>
<evidence type="ECO:0000256" key="1">
    <source>
        <dbReference type="SAM" id="MobiDB-lite"/>
    </source>
</evidence>
<feature type="compositionally biased region" description="Basic and acidic residues" evidence="1">
    <location>
        <begin position="337"/>
        <end position="348"/>
    </location>
</feature>
<dbReference type="InParanoid" id="T0R6M3"/>
<dbReference type="GeneID" id="19941023"/>
<dbReference type="AlphaFoldDB" id="T0R6M3"/>
<name>T0R6M3_SAPDV</name>
<proteinExistence type="predicted"/>
<reference evidence="2 3" key="1">
    <citation type="submission" date="2012-04" db="EMBL/GenBank/DDBJ databases">
        <title>The Genome Sequence of Saprolegnia declina VS20.</title>
        <authorList>
            <consortium name="The Broad Institute Genome Sequencing Platform"/>
            <person name="Russ C."/>
            <person name="Nusbaum C."/>
            <person name="Tyler B."/>
            <person name="van West P."/>
            <person name="Dieguez-Uribeondo J."/>
            <person name="de Bruijn I."/>
            <person name="Tripathy S."/>
            <person name="Jiang R."/>
            <person name="Young S.K."/>
            <person name="Zeng Q."/>
            <person name="Gargeya S."/>
            <person name="Fitzgerald M."/>
            <person name="Haas B."/>
            <person name="Abouelleil A."/>
            <person name="Alvarado L."/>
            <person name="Arachchi H.M."/>
            <person name="Berlin A."/>
            <person name="Chapman S.B."/>
            <person name="Goldberg J."/>
            <person name="Griggs A."/>
            <person name="Gujja S."/>
            <person name="Hansen M."/>
            <person name="Howarth C."/>
            <person name="Imamovic A."/>
            <person name="Larimer J."/>
            <person name="McCowen C."/>
            <person name="Montmayeur A."/>
            <person name="Murphy C."/>
            <person name="Neiman D."/>
            <person name="Pearson M."/>
            <person name="Priest M."/>
            <person name="Roberts A."/>
            <person name="Saif S."/>
            <person name="Shea T."/>
            <person name="Sisk P."/>
            <person name="Sykes S."/>
            <person name="Wortman J."/>
            <person name="Nusbaum C."/>
            <person name="Birren B."/>
        </authorList>
    </citation>
    <scope>NUCLEOTIDE SEQUENCE [LARGE SCALE GENOMIC DNA]</scope>
    <source>
        <strain evidence="2 3">VS20</strain>
    </source>
</reference>
<gene>
    <name evidence="2" type="ORF">SDRG_00296</name>
</gene>
<evidence type="ECO:0000313" key="2">
    <source>
        <dbReference type="EMBL" id="EQC42566.1"/>
    </source>
</evidence>
<evidence type="ECO:0000313" key="3">
    <source>
        <dbReference type="Proteomes" id="UP000030762"/>
    </source>
</evidence>
<dbReference type="Proteomes" id="UP000030762">
    <property type="component" value="Unassembled WGS sequence"/>
</dbReference>
<dbReference type="VEuPathDB" id="FungiDB:SDRG_00296"/>
<accession>T0R6M3</accession>
<dbReference type="OrthoDB" id="4159683at2759"/>
<protein>
    <submittedName>
        <fullName evidence="2">Uncharacterized protein</fullName>
    </submittedName>
</protein>
<keyword evidence="3" id="KW-1185">Reference proteome</keyword>
<dbReference type="EMBL" id="JH767132">
    <property type="protein sequence ID" value="EQC42566.1"/>
    <property type="molecule type" value="Genomic_DNA"/>
</dbReference>
<dbReference type="OMA" id="IHNENLC"/>
<feature type="region of interest" description="Disordered" evidence="1">
    <location>
        <begin position="329"/>
        <end position="364"/>
    </location>
</feature>